<protein>
    <submittedName>
        <fullName evidence="2">Uncharacterized protein</fullName>
    </submittedName>
</protein>
<reference evidence="2 3" key="1">
    <citation type="journal article" date="2024" name="Nat. Commun.">
        <title>Phylogenomics reveals the evolutionary origins of lichenization in chlorophyte algae.</title>
        <authorList>
            <person name="Puginier C."/>
            <person name="Libourel C."/>
            <person name="Otte J."/>
            <person name="Skaloud P."/>
            <person name="Haon M."/>
            <person name="Grisel S."/>
            <person name="Petersen M."/>
            <person name="Berrin J.G."/>
            <person name="Delaux P.M."/>
            <person name="Dal Grande F."/>
            <person name="Keller J."/>
        </authorList>
    </citation>
    <scope>NUCLEOTIDE SEQUENCE [LARGE SCALE GENOMIC DNA]</scope>
    <source>
        <strain evidence="2 3">SAG 2145</strain>
    </source>
</reference>
<gene>
    <name evidence="2" type="ORF">WJX74_010802</name>
</gene>
<feature type="region of interest" description="Disordered" evidence="1">
    <location>
        <begin position="47"/>
        <end position="74"/>
    </location>
</feature>
<comment type="caution">
    <text evidence="2">The sequence shown here is derived from an EMBL/GenBank/DDBJ whole genome shotgun (WGS) entry which is preliminary data.</text>
</comment>
<evidence type="ECO:0000313" key="2">
    <source>
        <dbReference type="EMBL" id="KAK9830864.1"/>
    </source>
</evidence>
<dbReference type="AlphaFoldDB" id="A0AAW1RAI1"/>
<organism evidence="2 3">
    <name type="scientific">Apatococcus lobatus</name>
    <dbReference type="NCBI Taxonomy" id="904363"/>
    <lineage>
        <taxon>Eukaryota</taxon>
        <taxon>Viridiplantae</taxon>
        <taxon>Chlorophyta</taxon>
        <taxon>core chlorophytes</taxon>
        <taxon>Trebouxiophyceae</taxon>
        <taxon>Chlorellales</taxon>
        <taxon>Chlorellaceae</taxon>
        <taxon>Apatococcus</taxon>
    </lineage>
</organism>
<evidence type="ECO:0000313" key="3">
    <source>
        <dbReference type="Proteomes" id="UP001438707"/>
    </source>
</evidence>
<proteinExistence type="predicted"/>
<evidence type="ECO:0000256" key="1">
    <source>
        <dbReference type="SAM" id="MobiDB-lite"/>
    </source>
</evidence>
<dbReference type="EMBL" id="JALJOS010000015">
    <property type="protein sequence ID" value="KAK9830864.1"/>
    <property type="molecule type" value="Genomic_DNA"/>
</dbReference>
<accession>A0AAW1RAI1</accession>
<dbReference type="Proteomes" id="UP001438707">
    <property type="component" value="Unassembled WGS sequence"/>
</dbReference>
<keyword evidence="3" id="KW-1185">Reference proteome</keyword>
<sequence>MLKQQIEKVAIVAIACQQRIPRASKPVSTYLQSNLDEAPLHLQQVMSDPASKGPQSMPQFWSPGALCSSQVPFS</sequence>
<name>A0AAW1RAI1_9CHLO</name>